<keyword evidence="2" id="KW-1185">Reference proteome</keyword>
<dbReference type="RefSeq" id="WP_377480141.1">
    <property type="nucleotide sequence ID" value="NZ_JBHLTN010000007.1"/>
</dbReference>
<accession>A0ABV6PPF4</accession>
<evidence type="ECO:0000313" key="2">
    <source>
        <dbReference type="Proteomes" id="UP001589834"/>
    </source>
</evidence>
<protein>
    <submittedName>
        <fullName evidence="1">Uncharacterized protein</fullName>
    </submittedName>
</protein>
<name>A0ABV6PPF4_9BURK</name>
<sequence length="393" mass="42691">MIQLRLAFRRSVTRGWARGVLAWWLSAVATGGMAFQLGPLGPAMESRLTNEPDSTLALIAGRLGILLKGRVHEEITQLAYDCPVAPRDLAQDAVCAQADQDWATPFIIYGVRWNDLPPFSLSPGQGQCGAFGKSCRVDQTVRFSTQPACWYCLFADAQKIAQTQRIVGCRAGPGEVVGNVMTRSHFGDLQFLHAMASDEGIPASVTQAEVLDWLEFAWKVSARQINGARLLRDVPIATIQQRFGCTGWTVADLYIRGRQDAASGLAPKLHHIAFGSVLHTVQDSFAAGHVEREAGGATEEVCPGASYPQPPRVIEFHAYGHQDPALHDAADTRAAMTSEHTVEGWPDAVAASRNLAQLHEDLAPWDEVQPYLQCLFELSSQSRASSAGAGFSR</sequence>
<reference evidence="1 2" key="1">
    <citation type="submission" date="2024-09" db="EMBL/GenBank/DDBJ databases">
        <authorList>
            <person name="Sun Q."/>
            <person name="Mori K."/>
        </authorList>
    </citation>
    <scope>NUCLEOTIDE SEQUENCE [LARGE SCALE GENOMIC DNA]</scope>
    <source>
        <strain evidence="1 2">NCAIM B.02336</strain>
    </source>
</reference>
<dbReference type="Proteomes" id="UP001589834">
    <property type="component" value="Unassembled WGS sequence"/>
</dbReference>
<comment type="caution">
    <text evidence="1">The sequence shown here is derived from an EMBL/GenBank/DDBJ whole genome shotgun (WGS) entry which is preliminary data.</text>
</comment>
<evidence type="ECO:0000313" key="1">
    <source>
        <dbReference type="EMBL" id="MFC0591727.1"/>
    </source>
</evidence>
<organism evidence="1 2">
    <name type="scientific">Ottowia pentelensis</name>
    <dbReference type="NCBI Taxonomy" id="511108"/>
    <lineage>
        <taxon>Bacteria</taxon>
        <taxon>Pseudomonadati</taxon>
        <taxon>Pseudomonadota</taxon>
        <taxon>Betaproteobacteria</taxon>
        <taxon>Burkholderiales</taxon>
        <taxon>Comamonadaceae</taxon>
        <taxon>Ottowia</taxon>
    </lineage>
</organism>
<proteinExistence type="predicted"/>
<gene>
    <name evidence="1" type="ORF">ACFFGG_04075</name>
</gene>
<dbReference type="EMBL" id="JBHLTN010000007">
    <property type="protein sequence ID" value="MFC0591727.1"/>
    <property type="molecule type" value="Genomic_DNA"/>
</dbReference>